<organism evidence="2 3">
    <name type="scientific">Pseudoalteromonas citrea</name>
    <dbReference type="NCBI Taxonomy" id="43655"/>
    <lineage>
        <taxon>Bacteria</taxon>
        <taxon>Pseudomonadati</taxon>
        <taxon>Pseudomonadota</taxon>
        <taxon>Gammaproteobacteria</taxon>
        <taxon>Alteromonadales</taxon>
        <taxon>Pseudoalteromonadaceae</taxon>
        <taxon>Pseudoalteromonas</taxon>
    </lineage>
</organism>
<evidence type="ECO:0000313" key="3">
    <source>
        <dbReference type="Proteomes" id="UP000016487"/>
    </source>
</evidence>
<proteinExistence type="predicted"/>
<keyword evidence="1" id="KW-0812">Transmembrane</keyword>
<dbReference type="EMBL" id="AHBZ03000012">
    <property type="protein sequence ID" value="KAF7775167.1"/>
    <property type="molecule type" value="Genomic_DNA"/>
</dbReference>
<feature type="transmembrane region" description="Helical" evidence="1">
    <location>
        <begin position="20"/>
        <end position="40"/>
    </location>
</feature>
<reference evidence="2" key="1">
    <citation type="journal article" date="2012" name="J. Bacteriol.">
        <title>Genome sequences of type strains of seven species of the marine bacterium Pseudoalteromonas.</title>
        <authorList>
            <person name="Xie B.B."/>
            <person name="Shu Y.L."/>
            <person name="Qin Q.L."/>
            <person name="Rong J.C."/>
            <person name="Zhang X.Y."/>
            <person name="Chen X.L."/>
            <person name="Shi M."/>
            <person name="He H.L."/>
            <person name="Zhou B.C."/>
            <person name="Zhang Y.Z."/>
        </authorList>
    </citation>
    <scope>NUCLEOTIDE SEQUENCE</scope>
    <source>
        <strain evidence="2">DSM 8771</strain>
    </source>
</reference>
<dbReference type="AlphaFoldDB" id="A0AAD4FTN1"/>
<protein>
    <submittedName>
        <fullName evidence="2">Uncharacterized protein</fullName>
    </submittedName>
</protein>
<sequence length="41" mass="4751">MKSERVAIKMLIRPNPRSEVLIRVMTSITAIIIIDVPILYR</sequence>
<gene>
    <name evidence="2" type="ORF">PCIT_a1291</name>
</gene>
<keyword evidence="1" id="KW-0472">Membrane</keyword>
<evidence type="ECO:0000313" key="2">
    <source>
        <dbReference type="EMBL" id="KAF7775167.1"/>
    </source>
</evidence>
<comment type="caution">
    <text evidence="2">The sequence shown here is derived from an EMBL/GenBank/DDBJ whole genome shotgun (WGS) entry which is preliminary data.</text>
</comment>
<keyword evidence="1" id="KW-1133">Transmembrane helix</keyword>
<dbReference type="Proteomes" id="UP000016487">
    <property type="component" value="Unassembled WGS sequence"/>
</dbReference>
<reference evidence="2" key="2">
    <citation type="submission" date="2015-03" db="EMBL/GenBank/DDBJ databases">
        <title>Genome sequence of Pseudoalteromonas citrea.</title>
        <authorList>
            <person name="Xie B.-B."/>
            <person name="Rong J.-C."/>
            <person name="Qin Q.-L."/>
            <person name="Zhang Y.-Z."/>
        </authorList>
    </citation>
    <scope>NUCLEOTIDE SEQUENCE</scope>
    <source>
        <strain evidence="2">DSM 8771</strain>
    </source>
</reference>
<evidence type="ECO:0000256" key="1">
    <source>
        <dbReference type="SAM" id="Phobius"/>
    </source>
</evidence>
<accession>A0AAD4FTN1</accession>
<name>A0AAD4FTN1_9GAMM</name>